<feature type="compositionally biased region" description="Polar residues" evidence="1">
    <location>
        <begin position="67"/>
        <end position="76"/>
    </location>
</feature>
<dbReference type="Proteomes" id="UP000481861">
    <property type="component" value="Unassembled WGS sequence"/>
</dbReference>
<keyword evidence="4" id="KW-1185">Reference proteome</keyword>
<evidence type="ECO:0000313" key="4">
    <source>
        <dbReference type="Proteomes" id="UP000481861"/>
    </source>
</evidence>
<evidence type="ECO:0000256" key="2">
    <source>
        <dbReference type="SAM" id="SignalP"/>
    </source>
</evidence>
<accession>A0A7C8IFX0</accession>
<dbReference type="EMBL" id="JAADJZ010000010">
    <property type="protein sequence ID" value="KAF2872027.1"/>
    <property type="molecule type" value="Genomic_DNA"/>
</dbReference>
<comment type="caution">
    <text evidence="3">The sequence shown here is derived from an EMBL/GenBank/DDBJ whole genome shotgun (WGS) entry which is preliminary data.</text>
</comment>
<name>A0A7C8IFX0_9PLEO</name>
<gene>
    <name evidence="3" type="ORF">BDV95DRAFT_606591</name>
</gene>
<keyword evidence="2" id="KW-0732">Signal</keyword>
<evidence type="ECO:0000256" key="1">
    <source>
        <dbReference type="SAM" id="MobiDB-lite"/>
    </source>
</evidence>
<protein>
    <submittedName>
        <fullName evidence="3">Uncharacterized protein</fullName>
    </submittedName>
</protein>
<feature type="signal peptide" evidence="2">
    <location>
        <begin position="1"/>
        <end position="16"/>
    </location>
</feature>
<sequence length="76" mass="7973">MQSLFVLALLTATNLAAPLDIEYVSVIKSGQVMEKRTDPSIVLHDVTPAVTAETAQTESKVDVESSPAVSGSTKQG</sequence>
<dbReference type="AlphaFoldDB" id="A0A7C8IFX0"/>
<feature type="region of interest" description="Disordered" evidence="1">
    <location>
        <begin position="53"/>
        <end position="76"/>
    </location>
</feature>
<organism evidence="3 4">
    <name type="scientific">Massariosphaeria phaeospora</name>
    <dbReference type="NCBI Taxonomy" id="100035"/>
    <lineage>
        <taxon>Eukaryota</taxon>
        <taxon>Fungi</taxon>
        <taxon>Dikarya</taxon>
        <taxon>Ascomycota</taxon>
        <taxon>Pezizomycotina</taxon>
        <taxon>Dothideomycetes</taxon>
        <taxon>Pleosporomycetidae</taxon>
        <taxon>Pleosporales</taxon>
        <taxon>Pleosporales incertae sedis</taxon>
        <taxon>Massariosphaeria</taxon>
    </lineage>
</organism>
<feature type="chain" id="PRO_5029013617" evidence="2">
    <location>
        <begin position="17"/>
        <end position="76"/>
    </location>
</feature>
<reference evidence="3 4" key="1">
    <citation type="submission" date="2020-01" db="EMBL/GenBank/DDBJ databases">
        <authorList>
            <consortium name="DOE Joint Genome Institute"/>
            <person name="Haridas S."/>
            <person name="Albert R."/>
            <person name="Binder M."/>
            <person name="Bloem J."/>
            <person name="Labutti K."/>
            <person name="Salamov A."/>
            <person name="Andreopoulos B."/>
            <person name="Baker S.E."/>
            <person name="Barry K."/>
            <person name="Bills G."/>
            <person name="Bluhm B.H."/>
            <person name="Cannon C."/>
            <person name="Castanera R."/>
            <person name="Culley D.E."/>
            <person name="Daum C."/>
            <person name="Ezra D."/>
            <person name="Gonzalez J.B."/>
            <person name="Henrissat B."/>
            <person name="Kuo A."/>
            <person name="Liang C."/>
            <person name="Lipzen A."/>
            <person name="Lutzoni F."/>
            <person name="Magnuson J."/>
            <person name="Mondo S."/>
            <person name="Nolan M."/>
            <person name="Ohm R."/>
            <person name="Pangilinan J."/>
            <person name="Park H.-J.H."/>
            <person name="Ramirez L."/>
            <person name="Alfaro M."/>
            <person name="Sun H."/>
            <person name="Tritt A."/>
            <person name="Yoshinaga Y."/>
            <person name="Zwiers L.-H.L."/>
            <person name="Turgeon B.G."/>
            <person name="Goodwin S.B."/>
            <person name="Spatafora J.W."/>
            <person name="Crous P.W."/>
            <person name="Grigoriev I.V."/>
        </authorList>
    </citation>
    <scope>NUCLEOTIDE SEQUENCE [LARGE SCALE GENOMIC DNA]</scope>
    <source>
        <strain evidence="3 4">CBS 611.86</strain>
    </source>
</reference>
<evidence type="ECO:0000313" key="3">
    <source>
        <dbReference type="EMBL" id="KAF2872027.1"/>
    </source>
</evidence>
<proteinExistence type="predicted"/>